<dbReference type="InterPro" id="IPR029057">
    <property type="entry name" value="PRTase-like"/>
</dbReference>
<dbReference type="Gene3D" id="3.40.50.2020">
    <property type="match status" value="1"/>
</dbReference>
<dbReference type="PANTHER" id="PTHR47505">
    <property type="entry name" value="DNA UTILIZATION PROTEIN YHGH"/>
    <property type="match status" value="1"/>
</dbReference>
<organism evidence="1 2">
    <name type="scientific">Clostridium malenominatum</name>
    <dbReference type="NCBI Taxonomy" id="1539"/>
    <lineage>
        <taxon>Bacteria</taxon>
        <taxon>Bacillati</taxon>
        <taxon>Bacillota</taxon>
        <taxon>Clostridia</taxon>
        <taxon>Eubacteriales</taxon>
        <taxon>Clostridiaceae</taxon>
        <taxon>Clostridium</taxon>
    </lineage>
</organism>
<dbReference type="SUPFAM" id="SSF53271">
    <property type="entry name" value="PRTase-like"/>
    <property type="match status" value="1"/>
</dbReference>
<protein>
    <submittedName>
        <fullName evidence="1">ComF family protein</fullName>
    </submittedName>
</protein>
<accession>A0ABP3UF43</accession>
<proteinExistence type="predicted"/>
<dbReference type="RefSeq" id="WP_343770415.1">
    <property type="nucleotide sequence ID" value="NZ_BAAACF010000003.1"/>
</dbReference>
<sequence>MGDGIIKYLKDIFDNVLSVLFSEEEQCPLCEKVVEKTSLCLACRNKIDSINEVFVISGEEYSFKGYSVGVYSNAMVGMIKRFKYSRDFQCGRALGELLKEKILHINIESPILTFVPMSSKSYKKRGYNQSEYLAKVVGRELNIPVVNTLYKCKETLDQIGLNGSERWSNVDDSFKLNEGIKIKNRKIIIIDDVITTGATAYNCGKELMKNGAKEINILTVAKSNV</sequence>
<gene>
    <name evidence="1" type="ORF">GCM10008905_26680</name>
</gene>
<reference evidence="2" key="1">
    <citation type="journal article" date="2019" name="Int. J. Syst. Evol. Microbiol.">
        <title>The Global Catalogue of Microorganisms (GCM) 10K type strain sequencing project: providing services to taxonomists for standard genome sequencing and annotation.</title>
        <authorList>
            <consortium name="The Broad Institute Genomics Platform"/>
            <consortium name="The Broad Institute Genome Sequencing Center for Infectious Disease"/>
            <person name="Wu L."/>
            <person name="Ma J."/>
        </authorList>
    </citation>
    <scope>NUCLEOTIDE SEQUENCE [LARGE SCALE GENOMIC DNA]</scope>
    <source>
        <strain evidence="2">JCM 1405</strain>
    </source>
</reference>
<keyword evidence="2" id="KW-1185">Reference proteome</keyword>
<evidence type="ECO:0000313" key="1">
    <source>
        <dbReference type="EMBL" id="GAA0728163.1"/>
    </source>
</evidence>
<evidence type="ECO:0000313" key="2">
    <source>
        <dbReference type="Proteomes" id="UP001500339"/>
    </source>
</evidence>
<dbReference type="InterPro" id="IPR051910">
    <property type="entry name" value="ComF/GntX_DNA_util-trans"/>
</dbReference>
<comment type="caution">
    <text evidence="1">The sequence shown here is derived from an EMBL/GenBank/DDBJ whole genome shotgun (WGS) entry which is preliminary data.</text>
</comment>
<name>A0ABP3UF43_9CLOT</name>
<dbReference type="PANTHER" id="PTHR47505:SF1">
    <property type="entry name" value="DNA UTILIZATION PROTEIN YHGH"/>
    <property type="match status" value="1"/>
</dbReference>
<dbReference type="Proteomes" id="UP001500339">
    <property type="component" value="Unassembled WGS sequence"/>
</dbReference>
<dbReference type="EMBL" id="BAAACF010000003">
    <property type="protein sequence ID" value="GAA0728163.1"/>
    <property type="molecule type" value="Genomic_DNA"/>
</dbReference>